<feature type="region of interest" description="C-terminal hotdog fold" evidence="8">
    <location>
        <begin position="679"/>
        <end position="819"/>
    </location>
</feature>
<dbReference type="InterPro" id="IPR036736">
    <property type="entry name" value="ACP-like_sf"/>
</dbReference>
<evidence type="ECO:0008006" key="15">
    <source>
        <dbReference type="Google" id="ProtNLM"/>
    </source>
</evidence>
<dbReference type="InterPro" id="IPR016036">
    <property type="entry name" value="Malonyl_transacylase_ACP-bd"/>
</dbReference>
<dbReference type="Gene3D" id="3.10.129.110">
    <property type="entry name" value="Polyketide synthase dehydratase"/>
    <property type="match status" value="2"/>
</dbReference>
<dbReference type="SUPFAM" id="SSF53901">
    <property type="entry name" value="Thiolase-like"/>
    <property type="match status" value="2"/>
</dbReference>
<dbReference type="InterPro" id="IPR032821">
    <property type="entry name" value="PKS_assoc"/>
</dbReference>
<feature type="region of interest" description="Disordered" evidence="9">
    <location>
        <begin position="629"/>
        <end position="649"/>
    </location>
</feature>
<dbReference type="Pfam" id="PF00109">
    <property type="entry name" value="ketoacyl-synt"/>
    <property type="match status" value="1"/>
</dbReference>
<dbReference type="Pfam" id="PF00698">
    <property type="entry name" value="Acyl_transf_1"/>
    <property type="match status" value="2"/>
</dbReference>
<dbReference type="PROSITE" id="PS52019">
    <property type="entry name" value="PKS_MFAS_DH"/>
    <property type="match status" value="2"/>
</dbReference>
<evidence type="ECO:0000256" key="5">
    <source>
        <dbReference type="ARBA" id="ARBA00023194"/>
    </source>
</evidence>
<comment type="caution">
    <text evidence="13">The sequence shown here is derived from an EMBL/GenBank/DDBJ whole genome shotgun (WGS) entry which is preliminary data.</text>
</comment>
<feature type="domain" description="PKS/mFAS DH" evidence="12">
    <location>
        <begin position="540"/>
        <end position="819"/>
    </location>
</feature>
<dbReference type="RefSeq" id="WP_061926643.1">
    <property type="nucleotide sequence ID" value="NZ_KQ948864.1"/>
</dbReference>
<dbReference type="SMART" id="SM00827">
    <property type="entry name" value="PKS_AT"/>
    <property type="match status" value="1"/>
</dbReference>
<dbReference type="STRING" id="285568.AQJ66_25475"/>
<dbReference type="SMART" id="SM00822">
    <property type="entry name" value="PKS_KR"/>
    <property type="match status" value="2"/>
</dbReference>
<dbReference type="PROSITE" id="PS00606">
    <property type="entry name" value="KS3_1"/>
    <property type="match status" value="1"/>
</dbReference>
<dbReference type="Pfam" id="PF22953">
    <property type="entry name" value="SpnB_Rossmann"/>
    <property type="match status" value="2"/>
</dbReference>
<dbReference type="InterPro" id="IPR013968">
    <property type="entry name" value="PKS_KR"/>
</dbReference>
<dbReference type="Proteomes" id="UP000053024">
    <property type="component" value="Unassembled WGS sequence"/>
</dbReference>
<evidence type="ECO:0000256" key="4">
    <source>
        <dbReference type="ARBA" id="ARBA00022679"/>
    </source>
</evidence>
<evidence type="ECO:0000259" key="10">
    <source>
        <dbReference type="PROSITE" id="PS50075"/>
    </source>
</evidence>
<reference evidence="13 14" key="1">
    <citation type="submission" date="2015-10" db="EMBL/GenBank/DDBJ databases">
        <title>Draft genome sequence of Streptomyces bungoensis DSM 41781, type strain for the species Streptomyces bungoensis.</title>
        <authorList>
            <person name="Ruckert C."/>
            <person name="Winkler A."/>
            <person name="Kalinowski J."/>
            <person name="Kampfer P."/>
            <person name="Glaeser S."/>
        </authorList>
    </citation>
    <scope>NUCLEOTIDE SEQUENCE [LARGE SCALE GENOMIC DNA]</scope>
    <source>
        <strain evidence="13 14">DSM 41781</strain>
    </source>
</reference>
<evidence type="ECO:0000256" key="9">
    <source>
        <dbReference type="SAM" id="MobiDB-lite"/>
    </source>
</evidence>
<protein>
    <recommendedName>
        <fullName evidence="15">Polyketide synthase</fullName>
    </recommendedName>
</protein>
<dbReference type="GO" id="GO:0033068">
    <property type="term" value="P:macrolide biosynthetic process"/>
    <property type="evidence" value="ECO:0007669"/>
    <property type="project" value="UniProtKB-ARBA"/>
</dbReference>
<dbReference type="InterPro" id="IPR049552">
    <property type="entry name" value="PKS_DH_N"/>
</dbReference>
<dbReference type="InterPro" id="IPR014030">
    <property type="entry name" value="Ketoacyl_synth_N"/>
</dbReference>
<dbReference type="InterPro" id="IPR016035">
    <property type="entry name" value="Acyl_Trfase/lysoPLipase"/>
</dbReference>
<dbReference type="PANTHER" id="PTHR43775">
    <property type="entry name" value="FATTY ACID SYNTHASE"/>
    <property type="match status" value="1"/>
</dbReference>
<dbReference type="GO" id="GO:0004315">
    <property type="term" value="F:3-oxoacyl-[acyl-carrier-protein] synthase activity"/>
    <property type="evidence" value="ECO:0007669"/>
    <property type="project" value="InterPro"/>
</dbReference>
<dbReference type="PANTHER" id="PTHR43775:SF51">
    <property type="entry name" value="INACTIVE PHENOLPHTHIOCEROL SYNTHESIS POLYKETIDE SYNTHASE TYPE I PKS1-RELATED"/>
    <property type="match status" value="1"/>
</dbReference>
<dbReference type="InterPro" id="IPR020841">
    <property type="entry name" value="PKS_Beta-ketoAc_synthase_dom"/>
</dbReference>
<feature type="domain" description="Carrier" evidence="10">
    <location>
        <begin position="2949"/>
        <end position="3027"/>
    </location>
</feature>
<dbReference type="FunFam" id="3.40.366.10:FF:000002">
    <property type="entry name" value="Probable polyketide synthase 2"/>
    <property type="match status" value="1"/>
</dbReference>
<dbReference type="PROSITE" id="PS52004">
    <property type="entry name" value="KS3_2"/>
    <property type="match status" value="1"/>
</dbReference>
<dbReference type="InterPro" id="IPR016039">
    <property type="entry name" value="Thiolase-like"/>
</dbReference>
<dbReference type="Gene3D" id="3.40.50.720">
    <property type="entry name" value="NAD(P)-binding Rossmann-like Domain"/>
    <property type="match status" value="2"/>
</dbReference>
<dbReference type="SMART" id="SM00826">
    <property type="entry name" value="PKS_DH"/>
    <property type="match status" value="2"/>
</dbReference>
<dbReference type="FunFam" id="1.10.1200.10:FF:000007">
    <property type="entry name" value="Probable polyketide synthase pks17"/>
    <property type="match status" value="2"/>
</dbReference>
<proteinExistence type="predicted"/>
<evidence type="ECO:0000313" key="13">
    <source>
        <dbReference type="EMBL" id="KUN81019.1"/>
    </source>
</evidence>
<dbReference type="GO" id="GO:0031177">
    <property type="term" value="F:phosphopantetheine binding"/>
    <property type="evidence" value="ECO:0007669"/>
    <property type="project" value="InterPro"/>
</dbReference>
<dbReference type="InterPro" id="IPR049900">
    <property type="entry name" value="PKS_mFAS_DH"/>
</dbReference>
<dbReference type="Pfam" id="PF02801">
    <property type="entry name" value="Ketoacyl-synt_C"/>
    <property type="match status" value="1"/>
</dbReference>
<keyword evidence="6" id="KW-0511">Multifunctional enzyme</keyword>
<sequence length="3030" mass="312349">MLPRTLHVDEPTSRVDWSAGSVRLVQENTDWPPAQDRPRRAGVSAFGVSGTNAHVVLEQAPDEPPTAPDAPVPEPAALRLPTGTVPWVVTGRTPAALRDQARRLAAFVRARPGTDPARTAAALLTTRSVFEERAVVLGTGRDELLRGLDAVAGGQVRPGLVTGSATAGRTAFLFAGQGSQRPGMGRELYDGHEVFADAFDEVCAQVDSSLERPLHDVVFGPDAEPLDRTGYAQPALFALEVALFRLAESFGVRPDVVLGHSVGELAAAHLAGVWSLADACRLVAARGRLMQALPAGGAMVSLQLSEEEVLPLLQGRDDRVGIAAVNGPRATVVSGAAEVVADIAAQVRAQGHRATALRVSHAFHSPLMEPMLRDFRRVAESLEFHPPRLTVVSDLTGRPADPEELTDPEYWVRHVRHAVRFADGVRALTGLGVTRCLELGPDGTLTALAAHSLPPQDEVLAVPAQDKDRPGPLAFEAALAALYTRGAAVDWAGRVTGTANPPVPAEPLPTYAFQRRRAWLPAAPSGAAGIRAAGLGAARHPLLGAAVELADTGGVLLAGRLSARSLPWLADRETAGVPLLPASFLVELAVRAGDEAGCAALADLSLREPLALPRRGALRTQIAVGAPDDGGRRTVTVHSRPDDDTADQPWRCHAEGTLAGAARPADGPVDTGAWPPEHAEPVDVDALYDQLAQRGHSCGPAFRAVRALWRRGGDLFADLVVPDGPREQQGGAFGLHPVLLDAAVQTALCAGPEPGEGRIVLPADWQGVTLHATGAGAARLRVTGAGSDRVSLTLTDTGGRPLATVDSVALTTVPVAGLGAEAPVDGLYALEWQPVSGPAAESGGTGPRTGEWAVLGPDGADLAAHLTGQGVTARALPGLDALRAALDGGAPAPATVLLTLGEDGHPADSDALAAAAREATAGVLATLQEWLGEERLDRSRLVVLTRNAVAAGPADQVPNLAHAPVWGLVRTAQSEHPGRFLLVDHDTRATLPPSAVRDDEPQLAVRGGTTLVPRTVRAPRPAETAAPFGPAGTVLITGGTGALGALTARHLVTAHGVRRLLLAGRSGAAAPGAAALREELTALGAEVAVEACDVADRAALAALLASVPAEHPVTAVVHTAGVLDDGLLTSLTADRLTEVFRAKAAAAAHLHELTSHHDLSAFVVFSSAAGLLGNPGQANYAAANTFLDALAQHRRAAGLPATSLAWGPWESFGGMTAGLDPAVTARASAHGVIPLSAEHGTALLDAGSATGRGLLLAARLDAGTLRTRAEAGELPPLLRGLLRVTVRRGAGSAEGQGGGFAGRLAALPRARRQRAVADLVTGHVATLLGHDGADPVNTGRPFKELGFDSLAAVNLRNRLSQETGLRLPATLVYDHPTPAALSRHLAAELGLDTAPDSGDAPARPSADGAGDDPVVIVAMGCRYPGGADSPEALWRLVASGAEGLGPFPTDRGWDLDALYDPDSDRPGTTYVREAGFLHDAAEFDAELFGISPREALAMDPQQRLLLQTSWEVFERAGVAPTSLRGSRTGVFAGVTYHDYASGMQMGTAGNVAAGRVSYAFGLEGPSVAVDTACSSSLVALHLAAQALRAGDCELALAGGVAVMSRPDPYVAFSRERTLAADGRCKPFSADADGTNWAEGVGLLLLERLSDARRNGHPVLARLAGSGVNQDGASNGLTAPSGPAQRRLLRQVLDSAGLAPADVDAVEAHGTGTPLGDPIEAAALLATYGQNREQPLWLGSMKANIGHTQAASGAGGVIKMIMAMRHGVLPRTPHTDRPSPHVDWAAGAVRLLREDVPWPRGERPRRAGVSSFGISGTNAHVILEEPPRDGEHGVDGTGTPVDAQAVDGSRPGAHPLPGGVPLALSARGPEALRAQAARLRGFLAAEPRPRLLDVALSLAATRSALEHRAVITVTDHDTALRALEALASGTAPDGEAVTGTTGTGQAQPSLALAFPPPDPRWTAGAARLAGSCPVFAGTLEACGRALSAQVDWTPADVLAGRTEPDWQRRPAIAGPLGWAVAVSLAAQLRAWGIEPAAVTGQSHGEIAAACAAGLIPLETGARLAVHHSRPTEAAAPPVRFDTAGIPFASAAAGGWLDPQERAGAERWAAAATGDAEAALRALLDAGHRTIVVVGAQAPGTDTGADLLPLGGPDGPEPMALLARLHVRGADIDWPAVFAPTGARRVPLPTYAFSRRRYWMRAEAPATTAPEGPAQRHPLLDSCVELPEPGALLLTGSLSAAQLPCGTVPAAGGPVAVPGPVLLELALQAGDRAGCDRVAELTTQTPLVLPEGDELRLRVTVGEPGPAGERPLRIHSRPAGALPGTAWTLSARAVLCADEAAASCDLELWPPAGAQPVALDALPAPEGLRGLWQRDEDLFAEVALAPEQQPQGERYAVHPALLDTALRALPLAGERAFGEAPSPDSWHQVALYAEGATALRVRLTRTGTDTVAVEAADDTGLPVASAGALRLAPGGPARLTAARGGPVFRLEWPETRCEPVRAKPRWALVGPDVLGARAALMRAGVYTEAHDSLAALAKALDSEGAAAPEAVLTGLLPGPDDTSRTVRHAAELAGEWLSDERFADIRLVFVTRGALTAVDGPEAPHAPAAAVWGMVRSLQLVDPGRLVLADLDGARASWRALPAALSLPEPQLALVRGTVRVPRLTAVPARSGGSRRPTAAPGTVLVTGATRPSGTAVARHLVSGRGVGRLLLADAGRTEALSALAAELTAAGAEVTVADCDLADRGAVDALLRSASAGRPLTAVVHAARLPAPSDRADAEETLLERELRAAQHLAELTGHQERGGAVPLVLLSSAAGTLGTAGRRGEAALGAFLDALALRRRAQGLPGMSVAFGPWDGDGGAAGVPPAGLAPLSRSAGLGLFDTACALDVPAAVLFRPDPAALAGRPDEATLPAPLRALAGRPPRRRVGQGGGDGALSALRRRLAGLTEQERRTVLVDLVRADVAAVLDHPSPEAVDATRAFRDIGLNSLTAFALRNRLRATTGLRLPAALLFEVDTPGRLAAHLEEELLRP</sequence>
<dbReference type="SMART" id="SM00825">
    <property type="entry name" value="PKS_KS"/>
    <property type="match status" value="1"/>
</dbReference>
<feature type="domain" description="PKS/mFAS DH" evidence="12">
    <location>
        <begin position="2215"/>
        <end position="2478"/>
    </location>
</feature>
<dbReference type="EMBL" id="LMWX01000045">
    <property type="protein sequence ID" value="KUN81019.1"/>
    <property type="molecule type" value="Genomic_DNA"/>
</dbReference>
<dbReference type="InterPro" id="IPR018201">
    <property type="entry name" value="Ketoacyl_synth_AS"/>
</dbReference>
<keyword evidence="4" id="KW-0808">Transferase</keyword>
<feature type="domain" description="Ketosynthase family 3 (KS3)" evidence="11">
    <location>
        <begin position="1411"/>
        <end position="1824"/>
    </location>
</feature>
<keyword evidence="3" id="KW-0597">Phosphoprotein</keyword>
<evidence type="ECO:0000259" key="12">
    <source>
        <dbReference type="PROSITE" id="PS52019"/>
    </source>
</evidence>
<dbReference type="Pfam" id="PF00550">
    <property type="entry name" value="PP-binding"/>
    <property type="match status" value="2"/>
</dbReference>
<dbReference type="InterPro" id="IPR049551">
    <property type="entry name" value="PKS_DH_C"/>
</dbReference>
<evidence type="ECO:0000259" key="11">
    <source>
        <dbReference type="PROSITE" id="PS52004"/>
    </source>
</evidence>
<evidence type="ECO:0000256" key="1">
    <source>
        <dbReference type="ARBA" id="ARBA00004792"/>
    </source>
</evidence>
<evidence type="ECO:0000256" key="7">
    <source>
        <dbReference type="ARBA" id="ARBA00023315"/>
    </source>
</evidence>
<dbReference type="InterPro" id="IPR006162">
    <property type="entry name" value="Ppantetheine_attach_site"/>
</dbReference>
<dbReference type="FunFam" id="3.40.47.10:FF:000019">
    <property type="entry name" value="Polyketide synthase type I"/>
    <property type="match status" value="1"/>
</dbReference>
<dbReference type="SUPFAM" id="SSF52151">
    <property type="entry name" value="FabD/lysophospholipase-like"/>
    <property type="match status" value="2"/>
</dbReference>
<accession>A0A101SW56</accession>
<dbReference type="Gene3D" id="3.30.70.3290">
    <property type="match status" value="2"/>
</dbReference>
<dbReference type="Gene3D" id="1.10.1200.10">
    <property type="entry name" value="ACP-like"/>
    <property type="match status" value="2"/>
</dbReference>
<dbReference type="Gene3D" id="3.40.366.10">
    <property type="entry name" value="Malonyl-Coenzyme A Acyl Carrier Protein, domain 2"/>
    <property type="match status" value="2"/>
</dbReference>
<feature type="domain" description="Carrier" evidence="10">
    <location>
        <begin position="1314"/>
        <end position="1389"/>
    </location>
</feature>
<dbReference type="InterPro" id="IPR055123">
    <property type="entry name" value="SpnB-like_Rossmann"/>
</dbReference>
<dbReference type="Gene3D" id="3.40.47.10">
    <property type="match status" value="2"/>
</dbReference>
<dbReference type="SMART" id="SM00823">
    <property type="entry name" value="PKS_PP"/>
    <property type="match status" value="2"/>
</dbReference>
<dbReference type="PROSITE" id="PS00012">
    <property type="entry name" value="PHOSPHOPANTETHEINE"/>
    <property type="match status" value="1"/>
</dbReference>
<dbReference type="PROSITE" id="PS50075">
    <property type="entry name" value="CARRIER"/>
    <property type="match status" value="2"/>
</dbReference>
<name>A0A101SW56_9ACTN</name>
<feature type="region of interest" description="C-terminal hotdog fold" evidence="8">
    <location>
        <begin position="2343"/>
        <end position="2478"/>
    </location>
</feature>
<keyword evidence="5" id="KW-0045">Antibiotic biosynthesis</keyword>
<keyword evidence="2" id="KW-0596">Phosphopantetheine</keyword>
<dbReference type="InterPro" id="IPR050091">
    <property type="entry name" value="PKS_NRPS_Biosynth_Enz"/>
</dbReference>
<dbReference type="Pfam" id="PF16197">
    <property type="entry name" value="KAsynt_C_assoc"/>
    <property type="match status" value="2"/>
</dbReference>
<dbReference type="SMART" id="SM01294">
    <property type="entry name" value="PKS_PP_betabranch"/>
    <property type="match status" value="1"/>
</dbReference>
<keyword evidence="14" id="KW-1185">Reference proteome</keyword>
<dbReference type="InterPro" id="IPR009081">
    <property type="entry name" value="PP-bd_ACP"/>
</dbReference>
<dbReference type="SUPFAM" id="SSF55048">
    <property type="entry name" value="Probable ACP-binding domain of malonyl-CoA ACP transacylase"/>
    <property type="match status" value="1"/>
</dbReference>
<dbReference type="SUPFAM" id="SSF51735">
    <property type="entry name" value="NAD(P)-binding Rossmann-fold domains"/>
    <property type="match status" value="4"/>
</dbReference>
<dbReference type="InterPro" id="IPR001227">
    <property type="entry name" value="Ac_transferase_dom_sf"/>
</dbReference>
<evidence type="ECO:0000256" key="2">
    <source>
        <dbReference type="ARBA" id="ARBA00022450"/>
    </source>
</evidence>
<evidence type="ECO:0000256" key="8">
    <source>
        <dbReference type="PROSITE-ProRule" id="PRU01363"/>
    </source>
</evidence>
<dbReference type="InterPro" id="IPR020806">
    <property type="entry name" value="PKS_PP-bd"/>
</dbReference>
<dbReference type="Pfam" id="PF14765">
    <property type="entry name" value="PS-DH"/>
    <property type="match status" value="2"/>
</dbReference>
<comment type="pathway">
    <text evidence="1">Antibiotic biosynthesis.</text>
</comment>
<dbReference type="SUPFAM" id="SSF47336">
    <property type="entry name" value="ACP-like"/>
    <property type="match status" value="2"/>
</dbReference>
<evidence type="ECO:0000256" key="6">
    <source>
        <dbReference type="ARBA" id="ARBA00023268"/>
    </source>
</evidence>
<dbReference type="CDD" id="cd00833">
    <property type="entry name" value="PKS"/>
    <property type="match status" value="1"/>
</dbReference>
<dbReference type="GO" id="GO:0004312">
    <property type="term" value="F:fatty acid synthase activity"/>
    <property type="evidence" value="ECO:0007669"/>
    <property type="project" value="TreeGrafter"/>
</dbReference>
<evidence type="ECO:0000256" key="3">
    <source>
        <dbReference type="ARBA" id="ARBA00022553"/>
    </source>
</evidence>
<feature type="region of interest" description="N-terminal hotdog fold" evidence="8">
    <location>
        <begin position="2215"/>
        <end position="2333"/>
    </location>
</feature>
<dbReference type="CDD" id="cd08956">
    <property type="entry name" value="KR_3_FAS_SDR_x"/>
    <property type="match status" value="2"/>
</dbReference>
<dbReference type="InterPro" id="IPR042104">
    <property type="entry name" value="PKS_dehydratase_sf"/>
</dbReference>
<dbReference type="InterPro" id="IPR014031">
    <property type="entry name" value="Ketoacyl_synth_C"/>
</dbReference>
<keyword evidence="7" id="KW-0012">Acyltransferase</keyword>
<dbReference type="InterPro" id="IPR057326">
    <property type="entry name" value="KR_dom"/>
</dbReference>
<dbReference type="GO" id="GO:0006633">
    <property type="term" value="P:fatty acid biosynthetic process"/>
    <property type="evidence" value="ECO:0007669"/>
    <property type="project" value="InterPro"/>
</dbReference>
<dbReference type="InterPro" id="IPR020807">
    <property type="entry name" value="PKS_DH"/>
</dbReference>
<comment type="caution">
    <text evidence="8">Lacks conserved residue(s) required for the propagation of feature annotation.</text>
</comment>
<feature type="region of interest" description="Disordered" evidence="9">
    <location>
        <begin position="1391"/>
        <end position="1411"/>
    </location>
</feature>
<feature type="region of interest" description="N-terminal hotdog fold" evidence="8">
    <location>
        <begin position="540"/>
        <end position="665"/>
    </location>
</feature>
<dbReference type="Pfam" id="PF21089">
    <property type="entry name" value="PKS_DH_N"/>
    <property type="match status" value="2"/>
</dbReference>
<dbReference type="InterPro" id="IPR014043">
    <property type="entry name" value="Acyl_transferase_dom"/>
</dbReference>
<gene>
    <name evidence="13" type="ORF">AQJ66_25475</name>
</gene>
<dbReference type="Pfam" id="PF08659">
    <property type="entry name" value="KR"/>
    <property type="match status" value="2"/>
</dbReference>
<evidence type="ECO:0000313" key="14">
    <source>
        <dbReference type="Proteomes" id="UP000053024"/>
    </source>
</evidence>
<organism evidence="13 14">
    <name type="scientific">Streptomyces bungoensis</name>
    <dbReference type="NCBI Taxonomy" id="285568"/>
    <lineage>
        <taxon>Bacteria</taxon>
        <taxon>Bacillati</taxon>
        <taxon>Actinomycetota</taxon>
        <taxon>Actinomycetes</taxon>
        <taxon>Kitasatosporales</taxon>
        <taxon>Streptomycetaceae</taxon>
        <taxon>Streptomyces</taxon>
    </lineage>
</organism>
<dbReference type="InterPro" id="IPR036291">
    <property type="entry name" value="NAD(P)-bd_dom_sf"/>
</dbReference>